<dbReference type="InterPro" id="IPR004384">
    <property type="entry name" value="RNA_MeTrfase_TrmJ/LasT"/>
</dbReference>
<keyword evidence="5" id="KW-0819">tRNA processing</keyword>
<dbReference type="SUPFAM" id="SSF75217">
    <property type="entry name" value="alpha/beta knot"/>
    <property type="match status" value="1"/>
</dbReference>
<dbReference type="GO" id="GO:0106339">
    <property type="term" value="F:tRNA (cytidine(32)-2'-O)-methyltransferase activity"/>
    <property type="evidence" value="ECO:0007669"/>
    <property type="project" value="RHEA"/>
</dbReference>
<dbReference type="AlphaFoldDB" id="A0A0A1ZCU0"/>
<evidence type="ECO:0000256" key="1">
    <source>
        <dbReference type="ARBA" id="ARBA00007228"/>
    </source>
</evidence>
<comment type="catalytic activity">
    <reaction evidence="5">
        <text>cytidine(32) in tRNA + S-adenosyl-L-methionine = 2'-O-methylcytidine(32) in tRNA + S-adenosyl-L-homocysteine + H(+)</text>
        <dbReference type="Rhea" id="RHEA:42932"/>
        <dbReference type="Rhea" id="RHEA-COMP:10288"/>
        <dbReference type="Rhea" id="RHEA-COMP:10289"/>
        <dbReference type="ChEBI" id="CHEBI:15378"/>
        <dbReference type="ChEBI" id="CHEBI:57856"/>
        <dbReference type="ChEBI" id="CHEBI:59789"/>
        <dbReference type="ChEBI" id="CHEBI:74495"/>
        <dbReference type="ChEBI" id="CHEBI:82748"/>
        <dbReference type="EC" id="2.1.1.200"/>
    </reaction>
</comment>
<evidence type="ECO:0000313" key="7">
    <source>
        <dbReference type="EMBL" id="KGF87402.1"/>
    </source>
</evidence>
<name>A0A0A1ZCU0_PROMR</name>
<keyword evidence="3 7" id="KW-0808">Transferase</keyword>
<dbReference type="PIRSF" id="PIRSF004808">
    <property type="entry name" value="LasT"/>
    <property type="match status" value="1"/>
</dbReference>
<dbReference type="InterPro" id="IPR029026">
    <property type="entry name" value="tRNA_m1G_MTases_N"/>
</dbReference>
<dbReference type="Proteomes" id="UP000030598">
    <property type="component" value="Unassembled WGS sequence"/>
</dbReference>
<evidence type="ECO:0000256" key="2">
    <source>
        <dbReference type="ARBA" id="ARBA00022603"/>
    </source>
</evidence>
<dbReference type="InterPro" id="IPR001537">
    <property type="entry name" value="SpoU_MeTrfase"/>
</dbReference>
<organism evidence="7 8">
    <name type="scientific">Prochlorococcus marinus str. GP2</name>
    <dbReference type="NCBI Taxonomy" id="59925"/>
    <lineage>
        <taxon>Bacteria</taxon>
        <taxon>Bacillati</taxon>
        <taxon>Cyanobacteriota</taxon>
        <taxon>Cyanophyceae</taxon>
        <taxon>Synechococcales</taxon>
        <taxon>Prochlorococcaceae</taxon>
        <taxon>Prochlorococcus</taxon>
    </lineage>
</organism>
<dbReference type="PANTHER" id="PTHR42786">
    <property type="entry name" value="TRNA/RRNA METHYLTRANSFERASE"/>
    <property type="match status" value="1"/>
</dbReference>
<feature type="domain" description="tRNA/rRNA methyltransferase SpoU type" evidence="6">
    <location>
        <begin position="10"/>
        <end position="161"/>
    </location>
</feature>
<dbReference type="NCBIfam" id="TIGR00050">
    <property type="entry name" value="rRNA_methyl_1"/>
    <property type="match status" value="1"/>
</dbReference>
<keyword evidence="5" id="KW-0963">Cytoplasm</keyword>
<comment type="caution">
    <text evidence="7">The sequence shown here is derived from an EMBL/GenBank/DDBJ whole genome shotgun (WGS) entry which is preliminary data.</text>
</comment>
<evidence type="ECO:0000256" key="3">
    <source>
        <dbReference type="ARBA" id="ARBA00022679"/>
    </source>
</evidence>
<dbReference type="PANTHER" id="PTHR42786:SF2">
    <property type="entry name" value="TRNA (CYTIDINE_URIDINE-2'-O-)-METHYLTRANSFERASE TRMJ"/>
    <property type="match status" value="1"/>
</dbReference>
<dbReference type="GO" id="GO:0005829">
    <property type="term" value="C:cytosol"/>
    <property type="evidence" value="ECO:0007669"/>
    <property type="project" value="TreeGrafter"/>
</dbReference>
<dbReference type="OrthoDB" id="9806346at2"/>
<comment type="subunit">
    <text evidence="5">Homodimer.</text>
</comment>
<dbReference type="EC" id="2.1.1.200" evidence="5"/>
<dbReference type="GO" id="GO:0160206">
    <property type="term" value="F:tRNA (cytidine(32)/uridine(32)-2'-O)-methyltransferase activity"/>
    <property type="evidence" value="ECO:0007669"/>
    <property type="project" value="UniProtKB-EC"/>
</dbReference>
<dbReference type="GO" id="GO:0002128">
    <property type="term" value="P:tRNA nucleoside ribose methylation"/>
    <property type="evidence" value="ECO:0007669"/>
    <property type="project" value="TreeGrafter"/>
</dbReference>
<dbReference type="EMBL" id="JNAH01000005">
    <property type="protein sequence ID" value="KGF87402.1"/>
    <property type="molecule type" value="Genomic_DNA"/>
</dbReference>
<dbReference type="Gene3D" id="1.10.8.590">
    <property type="match status" value="1"/>
</dbReference>
<comment type="subcellular location">
    <subcellularLocation>
        <location evidence="5">Cytoplasm</location>
    </subcellularLocation>
</comment>
<protein>
    <recommendedName>
        <fullName evidence="5">tRNA (cytidine/uridine-2'-O-)-methyltransferase TrmJ</fullName>
        <ecNumber evidence="5">2.1.1.200</ecNumber>
    </recommendedName>
    <alternativeName>
        <fullName evidence="5">tRNA (cytidine(32)/uridine(32)-2'-O)-methyltransferase</fullName>
    </alternativeName>
    <alternativeName>
        <fullName evidence="5">tRNA Cm32/Um32 methyltransferase</fullName>
    </alternativeName>
</protein>
<dbReference type="RefSeq" id="WP_032524620.1">
    <property type="nucleotide sequence ID" value="NZ_CP138934.1"/>
</dbReference>
<gene>
    <name evidence="5" type="primary">trmJ</name>
    <name evidence="7" type="ORF">EU91_1132</name>
</gene>
<evidence type="ECO:0000256" key="5">
    <source>
        <dbReference type="RuleBase" id="RU362024"/>
    </source>
</evidence>
<proteinExistence type="inferred from homology"/>
<accession>A0A0A1ZCU0</accession>
<dbReference type="Pfam" id="PF00588">
    <property type="entry name" value="SpoU_methylase"/>
    <property type="match status" value="1"/>
</dbReference>
<evidence type="ECO:0000259" key="6">
    <source>
        <dbReference type="Pfam" id="PF00588"/>
    </source>
</evidence>
<dbReference type="GO" id="GO:0003723">
    <property type="term" value="F:RNA binding"/>
    <property type="evidence" value="ECO:0007669"/>
    <property type="project" value="InterPro"/>
</dbReference>
<evidence type="ECO:0000256" key="4">
    <source>
        <dbReference type="ARBA" id="ARBA00022691"/>
    </source>
</evidence>
<dbReference type="STRING" id="59925.EU91_1132"/>
<reference evidence="8" key="1">
    <citation type="journal article" date="2014" name="Sci. Data">
        <title>Genomes of diverse isolates of the marine cyanobacterium Prochlorococcus.</title>
        <authorList>
            <person name="Biller S."/>
            <person name="Berube P."/>
            <person name="Thompson J."/>
            <person name="Kelly L."/>
            <person name="Roggensack S."/>
            <person name="Awad L."/>
            <person name="Roache-Johnson K."/>
            <person name="Ding H."/>
            <person name="Giovannoni S.J."/>
            <person name="Moore L.R."/>
            <person name="Chisholm S.W."/>
        </authorList>
    </citation>
    <scope>NUCLEOTIDE SEQUENCE [LARGE SCALE GENOMIC DNA]</scope>
    <source>
        <strain evidence="8">GP2</strain>
    </source>
</reference>
<dbReference type="CDD" id="cd18093">
    <property type="entry name" value="SpoU-like_TrmJ"/>
    <property type="match status" value="1"/>
</dbReference>
<keyword evidence="2 5" id="KW-0489">Methyltransferase</keyword>
<comment type="function">
    <text evidence="5">Catalyzes the formation of 2'O-methylated cytidine (Cm32) or 2'O-methylated uridine (Um32) at position 32 in tRNA.</text>
</comment>
<comment type="similarity">
    <text evidence="1">Belongs to the class IV-like SAM-binding methyltransferase superfamily. RNA methyltransferase TrmH family.</text>
</comment>
<sequence>MILGKNFSNLKVILVEPNGPLNVGSVARLCSNFEVDELRIVSPKCDIFSLEAKKMALKGQKFLKHCKVFNDLQKAIFDCDLVLASCGRIDVNKDSFFVSSEDIFDWTLSFKKINNLAIIFGREDRGLTNSELLLANKTFNIPTSKNNPSLNLSHAVSIVLYELNKSSKKNLNNELKVFKLASSKEVHNTFIEIEEMLLQVGYLLKHTSKAKISKFKNFILRANTSTHEINVLRGIVHQINWFLNSSKKNK</sequence>
<evidence type="ECO:0000313" key="8">
    <source>
        <dbReference type="Proteomes" id="UP000030598"/>
    </source>
</evidence>
<dbReference type="Gene3D" id="3.40.1280.10">
    <property type="match status" value="1"/>
</dbReference>
<keyword evidence="4 5" id="KW-0949">S-adenosyl-L-methionine</keyword>
<dbReference type="eggNOG" id="COG0565">
    <property type="taxonomic scope" value="Bacteria"/>
</dbReference>
<dbReference type="InterPro" id="IPR029028">
    <property type="entry name" value="Alpha/beta_knot_MTases"/>
</dbReference>
<comment type="catalytic activity">
    <reaction evidence="5">
        <text>uridine(32) in tRNA + S-adenosyl-L-methionine = 2'-O-methyluridine(32) in tRNA + S-adenosyl-L-homocysteine + H(+)</text>
        <dbReference type="Rhea" id="RHEA:42936"/>
        <dbReference type="Rhea" id="RHEA-COMP:10107"/>
        <dbReference type="Rhea" id="RHEA-COMP:10290"/>
        <dbReference type="ChEBI" id="CHEBI:15378"/>
        <dbReference type="ChEBI" id="CHEBI:57856"/>
        <dbReference type="ChEBI" id="CHEBI:59789"/>
        <dbReference type="ChEBI" id="CHEBI:65315"/>
        <dbReference type="ChEBI" id="CHEBI:74478"/>
        <dbReference type="EC" id="2.1.1.200"/>
    </reaction>
</comment>